<dbReference type="SUPFAM" id="SSF55729">
    <property type="entry name" value="Acyl-CoA N-acyltransferases (Nat)"/>
    <property type="match status" value="1"/>
</dbReference>
<dbReference type="Pfam" id="PF00583">
    <property type="entry name" value="Acetyltransf_1"/>
    <property type="match status" value="1"/>
</dbReference>
<keyword evidence="3" id="KW-1185">Reference proteome</keyword>
<dbReference type="InterPro" id="IPR000182">
    <property type="entry name" value="GNAT_dom"/>
</dbReference>
<protein>
    <recommendedName>
        <fullName evidence="1">N-acetyltransferase domain-containing protein</fullName>
    </recommendedName>
</protein>
<gene>
    <name evidence="2" type="ORF">GCM10010439_34850</name>
</gene>
<dbReference type="PROSITE" id="PS51186">
    <property type="entry name" value="GNAT"/>
    <property type="match status" value="1"/>
</dbReference>
<name>A0ABN3UAL3_9ACTN</name>
<reference evidence="2 3" key="1">
    <citation type="journal article" date="2019" name="Int. J. Syst. Evol. Microbiol.">
        <title>The Global Catalogue of Microorganisms (GCM) 10K type strain sequencing project: providing services to taxonomists for standard genome sequencing and annotation.</title>
        <authorList>
            <consortium name="The Broad Institute Genomics Platform"/>
            <consortium name="The Broad Institute Genome Sequencing Center for Infectious Disease"/>
            <person name="Wu L."/>
            <person name="Ma J."/>
        </authorList>
    </citation>
    <scope>NUCLEOTIDE SEQUENCE [LARGE SCALE GENOMIC DNA]</scope>
    <source>
        <strain evidence="2 3">JCM 8201</strain>
    </source>
</reference>
<sequence>MAVTMRKYEGVRDLRAMQELTQRVWSLADPHHVGDLAWGRFMFPAEQADWPIALWEDDGRVVAWAWAQLPDDLRLQIDPAYPGLPAEVLDWFDELAGDGTREINPLDAQNDVREALLKRGYEPVDDDAPFFAHHVRELDDLPDPVLPEGFTARAVRGVEDLDRRVAVHQAAWNSTKVTRESYGTLMTVWPYRTGLDWVVEAPNGHFASNCLIWYDDVHRVGLIEPVGTDPEFRRLGLARAVCLAALHALAEAGGERAIVCPRGDAAYPVPQELYRGMGFRPYGRTRTYRR</sequence>
<dbReference type="EMBL" id="BAAATZ010000012">
    <property type="protein sequence ID" value="GAA2727880.1"/>
    <property type="molecule type" value="Genomic_DNA"/>
</dbReference>
<organism evidence="2 3">
    <name type="scientific">Actinocorallia aurantiaca</name>
    <dbReference type="NCBI Taxonomy" id="46204"/>
    <lineage>
        <taxon>Bacteria</taxon>
        <taxon>Bacillati</taxon>
        <taxon>Actinomycetota</taxon>
        <taxon>Actinomycetes</taxon>
        <taxon>Streptosporangiales</taxon>
        <taxon>Thermomonosporaceae</taxon>
        <taxon>Actinocorallia</taxon>
    </lineage>
</organism>
<dbReference type="InterPro" id="IPR016181">
    <property type="entry name" value="Acyl_CoA_acyltransferase"/>
</dbReference>
<dbReference type="Proteomes" id="UP001501842">
    <property type="component" value="Unassembled WGS sequence"/>
</dbReference>
<evidence type="ECO:0000313" key="3">
    <source>
        <dbReference type="Proteomes" id="UP001501842"/>
    </source>
</evidence>
<accession>A0ABN3UAL3</accession>
<comment type="caution">
    <text evidence="2">The sequence shown here is derived from an EMBL/GenBank/DDBJ whole genome shotgun (WGS) entry which is preliminary data.</text>
</comment>
<evidence type="ECO:0000259" key="1">
    <source>
        <dbReference type="PROSITE" id="PS51186"/>
    </source>
</evidence>
<proteinExistence type="predicted"/>
<evidence type="ECO:0000313" key="2">
    <source>
        <dbReference type="EMBL" id="GAA2727880.1"/>
    </source>
</evidence>
<feature type="domain" description="N-acetyltransferase" evidence="1">
    <location>
        <begin position="150"/>
        <end position="290"/>
    </location>
</feature>
<dbReference type="Gene3D" id="3.40.630.30">
    <property type="match status" value="1"/>
</dbReference>